<protein>
    <submittedName>
        <fullName evidence="1">Uncharacterized protein</fullName>
    </submittedName>
</protein>
<comment type="caution">
    <text evidence="1">The sequence shown here is derived from an EMBL/GenBank/DDBJ whole genome shotgun (WGS) entry which is preliminary data.</text>
</comment>
<name>A0A2T7NH25_POMCA</name>
<dbReference type="Proteomes" id="UP000245119">
    <property type="component" value="Linkage Group LG12"/>
</dbReference>
<accession>A0A2T7NH25</accession>
<sequence>MDRPHPGWTSLMIKVPPVPVINKNERERLSITVVYVMGLMSELSAKITLHTTPTSAPHVGVVCSGVVCDSSYLKSCSYLEAKYRSLGGSYLKTLIYSLDGLRGAPRSAARSSGYGAGDQTRVGAALQWAGALPVGPGITC</sequence>
<reference evidence="1 2" key="1">
    <citation type="submission" date="2018-04" db="EMBL/GenBank/DDBJ databases">
        <title>The genome of golden apple snail Pomacea canaliculata provides insight into stress tolerance and invasive adaptation.</title>
        <authorList>
            <person name="Liu C."/>
            <person name="Liu B."/>
            <person name="Ren Y."/>
            <person name="Zhang Y."/>
            <person name="Wang H."/>
            <person name="Li S."/>
            <person name="Jiang F."/>
            <person name="Yin L."/>
            <person name="Zhang G."/>
            <person name="Qian W."/>
            <person name="Fan W."/>
        </authorList>
    </citation>
    <scope>NUCLEOTIDE SEQUENCE [LARGE SCALE GENOMIC DNA]</scope>
    <source>
        <strain evidence="1">SZHN2017</strain>
        <tissue evidence="1">Muscle</tissue>
    </source>
</reference>
<evidence type="ECO:0000313" key="2">
    <source>
        <dbReference type="Proteomes" id="UP000245119"/>
    </source>
</evidence>
<organism evidence="1 2">
    <name type="scientific">Pomacea canaliculata</name>
    <name type="common">Golden apple snail</name>
    <dbReference type="NCBI Taxonomy" id="400727"/>
    <lineage>
        <taxon>Eukaryota</taxon>
        <taxon>Metazoa</taxon>
        <taxon>Spiralia</taxon>
        <taxon>Lophotrochozoa</taxon>
        <taxon>Mollusca</taxon>
        <taxon>Gastropoda</taxon>
        <taxon>Caenogastropoda</taxon>
        <taxon>Architaenioglossa</taxon>
        <taxon>Ampullarioidea</taxon>
        <taxon>Ampullariidae</taxon>
        <taxon>Pomacea</taxon>
    </lineage>
</organism>
<gene>
    <name evidence="1" type="ORF">C0Q70_18612</name>
</gene>
<proteinExistence type="predicted"/>
<dbReference type="EMBL" id="PZQS01000012">
    <property type="protein sequence ID" value="PVD20456.1"/>
    <property type="molecule type" value="Genomic_DNA"/>
</dbReference>
<dbReference type="AlphaFoldDB" id="A0A2T7NH25"/>
<keyword evidence="2" id="KW-1185">Reference proteome</keyword>
<evidence type="ECO:0000313" key="1">
    <source>
        <dbReference type="EMBL" id="PVD20456.1"/>
    </source>
</evidence>